<sequence>MQGSSCHHLTRSREFKRVCLEVSRQAAKVLCCWIHGPSSVSLKALMALRTEANRDGTGLLPLYEMLSLVEADTFVATAEHTKVYDPSAIPLADFCIPPGSRAAVFGAGSSKQFAENASTWKDFLREAARRVRDPEVRGSPEARQEKLAVLHWCKGMMVGVNASLPLALCDLIGFSTDRIFLNVSVDLRTELLALLAGGPVELERRLELVNVQATLRPETGQRAHGLFPLTTPGSEPELCQTHYRDLFDSPLFSSITTTNYDLVLEQVAGLEADPAAGRDYWLPAQYTEDVGGLTEHCMVYHSHGLIGKAVLTPSSYLNNHDVLCQRFHEWVTRDGRLPRLLFIGAKDTVFDYTRLGVLVTMHPDGPPLPQDRHILFLRDYNNQVAILLDKLARSGMEQYIQVVSYPRHVDLFSKLLVWSKRTALALCKVNPALVTRARVPSDDPAFTGCLVPFSAPTADGLRLLLTHRPVVLGRREYRLFVRDGSYLTPVESFNGSIDSPPNLDLGSEDVRHSRSVVFIRRQEGSTGPTFWVFDLGTHLWRCVRLDSATSPEAVQWQALWKALRYMGRGLSIAACCPDDITPAYPAEATVCELLSDPAGPGQVVDVRCSRQFPAIALADSPRALWMVQGGRWSCLGPMVRTLDEIPATSRLPRLPMPTALSGVGPKHGLLLTMVRAQELGLPVPVWVVRRALDLIPLESLQAADSCGFRTWPAEDGTVARIKPVSKWDDDSGRVEWTLFDPDRRYPAVTHPLGVKFAAGTGAAARIFGDFAVVRCGAGDGYNVVVLRGKGYVEAMPCDMWVFEGDAAWDLIVEVLWRSTTG</sequence>
<proteinExistence type="predicted"/>
<reference evidence="1" key="1">
    <citation type="submission" date="2021-05" db="EMBL/GenBank/DDBJ databases">
        <title>A free-living protist that lacks canonical eukaryotic 1 DNA replication and segregation systems.</title>
        <authorList>
            <person name="Salas-Leiva D.E."/>
            <person name="Tromer E.C."/>
            <person name="Curtis B.A."/>
            <person name="Jerlstrom-Hultqvist J."/>
            <person name="Kolisko M."/>
            <person name="Yi Z."/>
            <person name="Salas-Leiva J.S."/>
            <person name="Gallot-Lavallee L."/>
            <person name="Kops G.J.P.L."/>
            <person name="Archibald J.M."/>
            <person name="Simpson A.G.B."/>
            <person name="Roger A.J."/>
        </authorList>
    </citation>
    <scope>NUCLEOTIDE SEQUENCE</scope>
    <source>
        <strain evidence="1">BICM</strain>
    </source>
</reference>
<dbReference type="AlphaFoldDB" id="A0A8J6E0E8"/>
<dbReference type="EMBL" id="JAHDYR010000012">
    <property type="protein sequence ID" value="KAG9395019.1"/>
    <property type="molecule type" value="Genomic_DNA"/>
</dbReference>
<accession>A0A8J6E0E8</accession>
<dbReference type="Pfam" id="PF13289">
    <property type="entry name" value="SIR2_2"/>
    <property type="match status" value="1"/>
</dbReference>
<organism evidence="1 2">
    <name type="scientific">Carpediemonas membranifera</name>
    <dbReference type="NCBI Taxonomy" id="201153"/>
    <lineage>
        <taxon>Eukaryota</taxon>
        <taxon>Metamonada</taxon>
        <taxon>Carpediemonas-like organisms</taxon>
        <taxon>Carpediemonas</taxon>
    </lineage>
</organism>
<comment type="caution">
    <text evidence="1">The sequence shown here is derived from an EMBL/GenBank/DDBJ whole genome shotgun (WGS) entry which is preliminary data.</text>
</comment>
<evidence type="ECO:0000313" key="2">
    <source>
        <dbReference type="Proteomes" id="UP000717585"/>
    </source>
</evidence>
<keyword evidence="2" id="KW-1185">Reference proteome</keyword>
<protein>
    <submittedName>
        <fullName evidence="1">Uncharacterized protein</fullName>
    </submittedName>
</protein>
<name>A0A8J6E0E8_9EUKA</name>
<evidence type="ECO:0000313" key="1">
    <source>
        <dbReference type="EMBL" id="KAG9395019.1"/>
    </source>
</evidence>
<gene>
    <name evidence="1" type="ORF">J8273_0231</name>
</gene>
<dbReference type="Proteomes" id="UP000717585">
    <property type="component" value="Unassembled WGS sequence"/>
</dbReference>